<comment type="caution">
    <text evidence="2">The sequence shown here is derived from an EMBL/GenBank/DDBJ whole genome shotgun (WGS) entry which is preliminary data.</text>
</comment>
<accession>A0AAE3ZMF6</accession>
<dbReference type="InterPro" id="IPR001387">
    <property type="entry name" value="Cro/C1-type_HTH"/>
</dbReference>
<dbReference type="RefSeq" id="WP_310413325.1">
    <property type="nucleotide sequence ID" value="NZ_JAVDYC010000001.1"/>
</dbReference>
<organism evidence="2 3">
    <name type="scientific">Catenuloplanes niger</name>
    <dbReference type="NCBI Taxonomy" id="587534"/>
    <lineage>
        <taxon>Bacteria</taxon>
        <taxon>Bacillati</taxon>
        <taxon>Actinomycetota</taxon>
        <taxon>Actinomycetes</taxon>
        <taxon>Micromonosporales</taxon>
        <taxon>Micromonosporaceae</taxon>
        <taxon>Catenuloplanes</taxon>
    </lineage>
</organism>
<dbReference type="AlphaFoldDB" id="A0AAE3ZMF6"/>
<dbReference type="GO" id="GO:0003677">
    <property type="term" value="F:DNA binding"/>
    <property type="evidence" value="ECO:0007669"/>
    <property type="project" value="InterPro"/>
</dbReference>
<dbReference type="SMART" id="SM00530">
    <property type="entry name" value="HTH_XRE"/>
    <property type="match status" value="1"/>
</dbReference>
<evidence type="ECO:0000313" key="3">
    <source>
        <dbReference type="Proteomes" id="UP001183629"/>
    </source>
</evidence>
<sequence length="199" mass="21717">MTSDRAEVQVETPGEVARRRIREVRKARKLSPTAAAERYGDAAMTATVLMNIEAGRRQSVTVDELVRLAYVLDVPVEALLVGPGAVVEVTPGVSVDSGRFLRWLRGQEALDGADADHYRAVSAEALGDAGRGVPQELRDEFLARAQAAFDGFFADSEEIHHKTRQQVRGVLSDVREAVSSGKSTDELLGIIDTYLNRLE</sequence>
<dbReference type="CDD" id="cd00093">
    <property type="entry name" value="HTH_XRE"/>
    <property type="match status" value="1"/>
</dbReference>
<evidence type="ECO:0000313" key="2">
    <source>
        <dbReference type="EMBL" id="MDR7322639.1"/>
    </source>
</evidence>
<dbReference type="Proteomes" id="UP001183629">
    <property type="component" value="Unassembled WGS sequence"/>
</dbReference>
<evidence type="ECO:0000259" key="1">
    <source>
        <dbReference type="PROSITE" id="PS50943"/>
    </source>
</evidence>
<dbReference type="Pfam" id="PF01381">
    <property type="entry name" value="HTH_3"/>
    <property type="match status" value="1"/>
</dbReference>
<dbReference type="InterPro" id="IPR010982">
    <property type="entry name" value="Lambda_DNA-bd_dom_sf"/>
</dbReference>
<gene>
    <name evidence="2" type="ORF">J2S44_002889</name>
</gene>
<dbReference type="Gene3D" id="1.10.260.40">
    <property type="entry name" value="lambda repressor-like DNA-binding domains"/>
    <property type="match status" value="1"/>
</dbReference>
<name>A0AAE3ZMF6_9ACTN</name>
<proteinExistence type="predicted"/>
<feature type="domain" description="HTH cro/C1-type" evidence="1">
    <location>
        <begin position="21"/>
        <end position="79"/>
    </location>
</feature>
<reference evidence="2 3" key="1">
    <citation type="submission" date="2023-07" db="EMBL/GenBank/DDBJ databases">
        <title>Sequencing the genomes of 1000 actinobacteria strains.</title>
        <authorList>
            <person name="Klenk H.-P."/>
        </authorList>
    </citation>
    <scope>NUCLEOTIDE SEQUENCE [LARGE SCALE GENOMIC DNA]</scope>
    <source>
        <strain evidence="2 3">DSM 44711</strain>
    </source>
</reference>
<keyword evidence="3" id="KW-1185">Reference proteome</keyword>
<protein>
    <submittedName>
        <fullName evidence="2">Transcriptional regulator with XRE-family HTH domain</fullName>
    </submittedName>
</protein>
<dbReference type="PROSITE" id="PS50943">
    <property type="entry name" value="HTH_CROC1"/>
    <property type="match status" value="1"/>
</dbReference>
<dbReference type="EMBL" id="JAVDYC010000001">
    <property type="protein sequence ID" value="MDR7322639.1"/>
    <property type="molecule type" value="Genomic_DNA"/>
</dbReference>
<dbReference type="SUPFAM" id="SSF47413">
    <property type="entry name" value="lambda repressor-like DNA-binding domains"/>
    <property type="match status" value="1"/>
</dbReference>